<dbReference type="GO" id="GO:0000329">
    <property type="term" value="C:fungal-type vacuole membrane"/>
    <property type="evidence" value="ECO:0007669"/>
    <property type="project" value="EnsemblFungi"/>
</dbReference>
<dbReference type="STRING" id="1071381.G8C1K5"/>
<dbReference type="OMA" id="DWIRYIN"/>
<feature type="domain" description="Tag1 middle barrel-like" evidence="4">
    <location>
        <begin position="267"/>
        <end position="430"/>
    </location>
</feature>
<dbReference type="EMBL" id="HE612870">
    <property type="protein sequence ID" value="CCE66033.1"/>
    <property type="molecule type" value="Genomic_DNA"/>
</dbReference>
<dbReference type="Proteomes" id="UP000005666">
    <property type="component" value="Chromosome 15"/>
</dbReference>
<evidence type="ECO:0000259" key="2">
    <source>
        <dbReference type="Pfam" id="PF20775"/>
    </source>
</evidence>
<sequence>MEERDLETQQLLNQPAAPENDIRQRALIRERTKKSVIVSCFFLGIIILTSFYIFIKSNIPPNDVIQQSIFDISQVEVNRVSLDGWTDGGDALNNDGGKFLQISAFTNITLNYDKWNSKNYTSELTDFQKKSLRNINEHVIKELCIDFENISTYNGMNEESKELGTIFLKDTICINVRNNITTPIKITLLLKPNTKNIVDVLKKIWKKDYDHLNIWSDMSLKLSKKSYLLFGANLRFYTLDNIKLNWQKFINWKKNEEGADQLRHLFDNITINSIRVTDSETGFDADFTAEIPTFIDYSKLIEIPRNMKLPKLKWQLKLPNCNGVFDISLHNIDLLTNSFPIRNVEKIKIGGSASIFDFFPNELMNDICWYNDENIQTPMSRLIDKLLNSTELITIQTKPSLVEDENCQNCLIPGQIMKEAFDVFPFLPVKANITANFDKLVDNFTIEDLKIKWINTDSGQRKLSMVGKLIGLLNLSFYQTSGQKISVQNLKGNISLYHNEIHFLSLPMKVWHNATSEIIHDINDGHSLMKLYLELPNDEIEIINKWELTKFLNEIMFGGSSLVHAIMDLDVNIKTIVGEIVLFGVKTENDVIVR</sequence>
<dbReference type="OrthoDB" id="5596576at2759"/>
<name>G8C1K5_TETPH</name>
<gene>
    <name evidence="5" type="primary">TPHA0O00630</name>
    <name evidence="5" type="ordered locus">TPHA_0O00630</name>
</gene>
<feature type="domain" description="Tag1 N-terminal" evidence="2">
    <location>
        <begin position="60"/>
        <end position="252"/>
    </location>
</feature>
<evidence type="ECO:0000256" key="1">
    <source>
        <dbReference type="SAM" id="Phobius"/>
    </source>
</evidence>
<feature type="domain" description="Tag1 C-terminal" evidence="3">
    <location>
        <begin position="483"/>
        <end position="594"/>
    </location>
</feature>
<dbReference type="RefSeq" id="XP_003688467.1">
    <property type="nucleotide sequence ID" value="XM_003688419.1"/>
</dbReference>
<dbReference type="Pfam" id="PF22786">
    <property type="entry name" value="Tag1_C"/>
    <property type="match status" value="1"/>
</dbReference>
<evidence type="ECO:0000259" key="4">
    <source>
        <dbReference type="Pfam" id="PF22787"/>
    </source>
</evidence>
<dbReference type="KEGG" id="tpf:TPHA_0O00630"/>
<evidence type="ECO:0000313" key="6">
    <source>
        <dbReference type="Proteomes" id="UP000005666"/>
    </source>
</evidence>
<accession>G8C1K5</accession>
<feature type="transmembrane region" description="Helical" evidence="1">
    <location>
        <begin position="35"/>
        <end position="55"/>
    </location>
</feature>
<dbReference type="AlphaFoldDB" id="G8C1K5"/>
<dbReference type="InterPro" id="IPR055010">
    <property type="entry name" value="Tag1_M"/>
</dbReference>
<evidence type="ECO:0000259" key="3">
    <source>
        <dbReference type="Pfam" id="PF22786"/>
    </source>
</evidence>
<evidence type="ECO:0000313" key="5">
    <source>
        <dbReference type="EMBL" id="CCE66033.1"/>
    </source>
</evidence>
<dbReference type="Pfam" id="PF20775">
    <property type="entry name" value="Tag1_N"/>
    <property type="match status" value="1"/>
</dbReference>
<keyword evidence="1" id="KW-0472">Membrane</keyword>
<reference evidence="5 6" key="1">
    <citation type="journal article" date="2011" name="Proc. Natl. Acad. Sci. U.S.A.">
        <title>Evolutionary erosion of yeast sex chromosomes by mating-type switching accidents.</title>
        <authorList>
            <person name="Gordon J.L."/>
            <person name="Armisen D."/>
            <person name="Proux-Wera E."/>
            <person name="Oheigeartaigh S.S."/>
            <person name="Byrne K.P."/>
            <person name="Wolfe K.H."/>
        </authorList>
    </citation>
    <scope>NUCLEOTIDE SEQUENCE [LARGE SCALE GENOMIC DNA]</scope>
    <source>
        <strain evidence="6">ATCC 24235 / CBS 4417 / NBRC 1672 / NRRL Y-8282 / UCD 70-5</strain>
    </source>
</reference>
<dbReference type="InterPro" id="IPR055011">
    <property type="entry name" value="Tag1_C"/>
</dbReference>
<dbReference type="Pfam" id="PF22787">
    <property type="entry name" value="Tag1_M"/>
    <property type="match status" value="1"/>
</dbReference>
<keyword evidence="1" id="KW-0812">Transmembrane</keyword>
<protein>
    <submittedName>
        <fullName evidence="5">Uncharacterized protein</fullName>
    </submittedName>
</protein>
<dbReference type="InterPro" id="IPR055012">
    <property type="entry name" value="Tag1_N"/>
</dbReference>
<dbReference type="GO" id="GO:0016242">
    <property type="term" value="P:negative regulation of macroautophagy"/>
    <property type="evidence" value="ECO:0007669"/>
    <property type="project" value="EnsemblFungi"/>
</dbReference>
<keyword evidence="6" id="KW-1185">Reference proteome</keyword>
<keyword evidence="1" id="KW-1133">Transmembrane helix</keyword>
<dbReference type="HOGENOM" id="CLU_035072_0_0_1"/>
<dbReference type="GO" id="GO:0006995">
    <property type="term" value="P:cellular response to nitrogen starvation"/>
    <property type="evidence" value="ECO:0007669"/>
    <property type="project" value="EnsemblFungi"/>
</dbReference>
<dbReference type="eggNOG" id="ENOG502R0JC">
    <property type="taxonomic scope" value="Eukaryota"/>
</dbReference>
<dbReference type="GeneID" id="11530634"/>
<organism evidence="5 6">
    <name type="scientific">Tetrapisispora phaffii (strain ATCC 24235 / CBS 4417 / NBRC 1672 / NRRL Y-8282 / UCD 70-5)</name>
    <name type="common">Yeast</name>
    <name type="synonym">Fabospora phaffii</name>
    <dbReference type="NCBI Taxonomy" id="1071381"/>
    <lineage>
        <taxon>Eukaryota</taxon>
        <taxon>Fungi</taxon>
        <taxon>Dikarya</taxon>
        <taxon>Ascomycota</taxon>
        <taxon>Saccharomycotina</taxon>
        <taxon>Saccharomycetes</taxon>
        <taxon>Saccharomycetales</taxon>
        <taxon>Saccharomycetaceae</taxon>
        <taxon>Tetrapisispora</taxon>
    </lineage>
</organism>
<proteinExistence type="predicted"/>